<sequence>MVGVRAYDQHPDWKFGAVGRFAAGRPLAWLDNDFDLFPSARQRFLERRGGIATALIPVNPATGIGPDHLAAAETALRQCS</sequence>
<protein>
    <submittedName>
        <fullName evidence="1">Uncharacterized protein</fullName>
    </submittedName>
</protein>
<dbReference type="RefSeq" id="WP_344279909.1">
    <property type="nucleotide sequence ID" value="NZ_BAAAHV010000017.1"/>
</dbReference>
<proteinExistence type="predicted"/>
<keyword evidence="2" id="KW-1185">Reference proteome</keyword>
<dbReference type="EMBL" id="JBHUKQ010000002">
    <property type="protein sequence ID" value="MFD2478999.1"/>
    <property type="molecule type" value="Genomic_DNA"/>
</dbReference>
<dbReference type="Proteomes" id="UP001597542">
    <property type="component" value="Unassembled WGS sequence"/>
</dbReference>
<organism evidence="1 2">
    <name type="scientific">Amycolatopsis albidoflavus</name>
    <dbReference type="NCBI Taxonomy" id="102226"/>
    <lineage>
        <taxon>Bacteria</taxon>
        <taxon>Bacillati</taxon>
        <taxon>Actinomycetota</taxon>
        <taxon>Actinomycetes</taxon>
        <taxon>Pseudonocardiales</taxon>
        <taxon>Pseudonocardiaceae</taxon>
        <taxon>Amycolatopsis</taxon>
    </lineage>
</organism>
<evidence type="ECO:0000313" key="1">
    <source>
        <dbReference type="EMBL" id="MFD2478999.1"/>
    </source>
</evidence>
<reference evidence="2" key="1">
    <citation type="journal article" date="2019" name="Int. J. Syst. Evol. Microbiol.">
        <title>The Global Catalogue of Microorganisms (GCM) 10K type strain sequencing project: providing services to taxonomists for standard genome sequencing and annotation.</title>
        <authorList>
            <consortium name="The Broad Institute Genomics Platform"/>
            <consortium name="The Broad Institute Genome Sequencing Center for Infectious Disease"/>
            <person name="Wu L."/>
            <person name="Ma J."/>
        </authorList>
    </citation>
    <scope>NUCLEOTIDE SEQUENCE [LARGE SCALE GENOMIC DNA]</scope>
    <source>
        <strain evidence="2">CGMCC 4.7638</strain>
    </source>
</reference>
<comment type="caution">
    <text evidence="1">The sequence shown here is derived from an EMBL/GenBank/DDBJ whole genome shotgun (WGS) entry which is preliminary data.</text>
</comment>
<accession>A0ABW5HPR9</accession>
<name>A0ABW5HPR9_9PSEU</name>
<gene>
    <name evidence="1" type="ORF">ACFSUT_01830</name>
</gene>
<evidence type="ECO:0000313" key="2">
    <source>
        <dbReference type="Proteomes" id="UP001597542"/>
    </source>
</evidence>